<organism evidence="1 2">
    <name type="scientific">Enterobacter kobei</name>
    <dbReference type="NCBI Taxonomy" id="208224"/>
    <lineage>
        <taxon>Bacteria</taxon>
        <taxon>Pseudomonadati</taxon>
        <taxon>Pseudomonadota</taxon>
        <taxon>Gammaproteobacteria</taxon>
        <taxon>Enterobacterales</taxon>
        <taxon>Enterobacteriaceae</taxon>
        <taxon>Enterobacter</taxon>
        <taxon>Enterobacter cloacae complex</taxon>
    </lineage>
</organism>
<name>A0ACC8S605_9ENTR</name>
<gene>
    <name evidence="1" type="ORF">BH713_20610</name>
</gene>
<dbReference type="EMBL" id="MKXD01000003">
    <property type="protein sequence ID" value="OLR18853.1"/>
    <property type="molecule type" value="Genomic_DNA"/>
</dbReference>
<evidence type="ECO:0000313" key="1">
    <source>
        <dbReference type="EMBL" id="OLR18853.1"/>
    </source>
</evidence>
<evidence type="ECO:0000313" key="2">
    <source>
        <dbReference type="Proteomes" id="UP000187000"/>
    </source>
</evidence>
<proteinExistence type="predicted"/>
<protein>
    <submittedName>
        <fullName evidence="1">Type VI secretion protein VasK</fullName>
    </submittedName>
</protein>
<dbReference type="Proteomes" id="UP000187000">
    <property type="component" value="Unassembled WGS sequence"/>
</dbReference>
<comment type="caution">
    <text evidence="1">The sequence shown here is derived from an EMBL/GenBank/DDBJ whole genome shotgun (WGS) entry which is preliminary data.</text>
</comment>
<reference evidence="1" key="1">
    <citation type="submission" date="2016-10" db="EMBL/GenBank/DDBJ databases">
        <authorList>
            <person name="Wang S."/>
            <person name="Zhu B."/>
        </authorList>
    </citation>
    <scope>NUCLEOTIDE SEQUENCE</scope>
    <source>
        <strain evidence="1">JCM 8580</strain>
    </source>
</reference>
<keyword evidence="2" id="KW-1185">Reference proteome</keyword>
<accession>A0ACC8S605</accession>
<sequence>MYKKRRFSTWIVVIVLLVIGSSLIWFDNPIIRLPTQQKKLIASLTLFGICFGWLLCDDLFLRILKSVVSSEYFRALNIRLINHSNSKIKNQVSETSYVVQMKKLRVALHMNYGRFWPHRIRIILLTGSNNDVELLAPGLADQLWQEDRGTLLLWGGEPSAPLDAEWTEALSKLRRRPIDGVVWVTSAFAQKLPPSNDMIERMSQALTSRCGLSGWRFPLYVWSLHGTESTDDVRTTQAVGCLLSVNCKPEVLRNQLAALVPSLIEQGTQQIGNCPKHQFLLQLAGQLANDPDYLAEPLGALLTPWQPLPLAGIMFSPAYINTTRAVRHHWVRDNRWDILLESLPSLPAGLVAKKRGVAWGQVMMFILTGAMVLWGAGMVTSFLVNRGNIISAASQVRRAAAEQQPLPVRLQAQLDLQHTLDQLTYRQQHGAPWFSRAGLNQNDALLKALWPHYGASALPLVRDAAARHLEAQLNALLTLSPDNPQRESLMKPAYDQLKLWLMLAYPEKMDAAWFSKTLLKNWQQRKGIPDRLWQGSGPALLDFYARHLPSHPSWRLDPNTQQVSQVRTLLVRQMGARNSDASLYQKMLVQVANQYADMRLSDMTGDTDAARLFTTDEVVPGMFTRKAWEETVRPTIERIVSERSEEMDWVLSDNRTNALQQASPDALQASLEARYFADFSASWLAFLNSLRLRPARTLSDSIDQLTLIADVRQSPLVALMNTLSVQGKTGQLTGALPDSLVKSAKDLLNRDEKPAFDQQTGVQGPLDSTFGPVLALMASGDSMTLSLKTFLTRVTQVRLKLQQVVNAPDPQAMSRTLAQTVFQGKAVDLTETRDYGSLVAASLGQEWNGFGQTVFVQPVVQAWQQVLTPAAESLNTQWQAAIVNDWNSTFGGRYPLKNTSSEVSLPLLARYLNNDSGRIAHFLQTRLSGVLHKEGSHWVPDSISAQGLTFNPAFLDAVDMLSTLSDVAFAGGEAGIRFELRPGTAKDVMQTDLIIDSQKLSYYNQSPFWKRFSWPHDTESPGASLSWISTQAGTRQYADLPGSWGLIRLLEKAEVTPYPGVNSSFSVTWKAPDGRPLHYTLRTEAGEGPLALLKLRDFRLPEQIFSVNRPGTEDVN</sequence>